<evidence type="ECO:0000313" key="1">
    <source>
        <dbReference type="EMBL" id="MBX07334.1"/>
    </source>
</evidence>
<dbReference type="AlphaFoldDB" id="A0A2P2KNN2"/>
<proteinExistence type="predicted"/>
<name>A0A2P2KNN2_RHIMU</name>
<accession>A0A2P2KNN2</accession>
<protein>
    <submittedName>
        <fullName evidence="1">Uncharacterized protein</fullName>
    </submittedName>
</protein>
<sequence length="45" mass="5360">MTRSWTRTTFQIQLFPLICSEVQHPKVLIVMEALLIWGCEFTTYQ</sequence>
<dbReference type="EMBL" id="GGEC01026850">
    <property type="protein sequence ID" value="MBX07334.1"/>
    <property type="molecule type" value="Transcribed_RNA"/>
</dbReference>
<organism evidence="1">
    <name type="scientific">Rhizophora mucronata</name>
    <name type="common">Asiatic mangrove</name>
    <dbReference type="NCBI Taxonomy" id="61149"/>
    <lineage>
        <taxon>Eukaryota</taxon>
        <taxon>Viridiplantae</taxon>
        <taxon>Streptophyta</taxon>
        <taxon>Embryophyta</taxon>
        <taxon>Tracheophyta</taxon>
        <taxon>Spermatophyta</taxon>
        <taxon>Magnoliopsida</taxon>
        <taxon>eudicotyledons</taxon>
        <taxon>Gunneridae</taxon>
        <taxon>Pentapetalae</taxon>
        <taxon>rosids</taxon>
        <taxon>fabids</taxon>
        <taxon>Malpighiales</taxon>
        <taxon>Rhizophoraceae</taxon>
        <taxon>Rhizophora</taxon>
    </lineage>
</organism>
<reference evidence="1" key="1">
    <citation type="submission" date="2018-02" db="EMBL/GenBank/DDBJ databases">
        <title>Rhizophora mucronata_Transcriptome.</title>
        <authorList>
            <person name="Meera S.P."/>
            <person name="Sreeshan A."/>
            <person name="Augustine A."/>
        </authorList>
    </citation>
    <scope>NUCLEOTIDE SEQUENCE</scope>
    <source>
        <tissue evidence="1">Leaf</tissue>
    </source>
</reference>